<dbReference type="AlphaFoldDB" id="G9XI65"/>
<organism evidence="1 2">
    <name type="scientific">Desulfitobacterium hafniense DP7</name>
    <dbReference type="NCBI Taxonomy" id="537010"/>
    <lineage>
        <taxon>Bacteria</taxon>
        <taxon>Bacillati</taxon>
        <taxon>Bacillota</taxon>
        <taxon>Clostridia</taxon>
        <taxon>Eubacteriales</taxon>
        <taxon>Desulfitobacteriaceae</taxon>
        <taxon>Desulfitobacterium</taxon>
    </lineage>
</organism>
<comment type="caution">
    <text evidence="1">The sequence shown here is derived from an EMBL/GenBank/DDBJ whole genome shotgun (WGS) entry which is preliminary data.</text>
</comment>
<name>G9XI65_DESHA</name>
<dbReference type="HOGENOM" id="CLU_3182852_0_0_9"/>
<evidence type="ECO:0000313" key="2">
    <source>
        <dbReference type="Proteomes" id="UP000004416"/>
    </source>
</evidence>
<sequence>MIEKENNYYIIVPESASAISLTIQFLRKFKFKFNLFEFFISKEWKF</sequence>
<dbReference type="EMBL" id="AFZX01000018">
    <property type="protein sequence ID" value="EHL08658.1"/>
    <property type="molecule type" value="Genomic_DNA"/>
</dbReference>
<proteinExistence type="predicted"/>
<evidence type="ECO:0000313" key="1">
    <source>
        <dbReference type="EMBL" id="EHL08658.1"/>
    </source>
</evidence>
<reference evidence="1 2" key="1">
    <citation type="submission" date="2011-08" db="EMBL/GenBank/DDBJ databases">
        <authorList>
            <person name="Weinstock G."/>
            <person name="Sodergren E."/>
            <person name="Clifton S."/>
            <person name="Fulton L."/>
            <person name="Fulton B."/>
            <person name="Courtney L."/>
            <person name="Fronick C."/>
            <person name="Harrison M."/>
            <person name="Strong C."/>
            <person name="Farmer C."/>
            <person name="Delahaunty K."/>
            <person name="Markovic C."/>
            <person name="Hall O."/>
            <person name="Minx P."/>
            <person name="Tomlinson C."/>
            <person name="Mitreva M."/>
            <person name="Hou S."/>
            <person name="Chen J."/>
            <person name="Wollam A."/>
            <person name="Pepin K.H."/>
            <person name="Johnson M."/>
            <person name="Bhonagiri V."/>
            <person name="Zhang X."/>
            <person name="Suruliraj S."/>
            <person name="Warren W."/>
            <person name="Chinwalla A."/>
            <person name="Mardis E.R."/>
            <person name="Wilson R.K."/>
        </authorList>
    </citation>
    <scope>NUCLEOTIDE SEQUENCE [LARGE SCALE GENOMIC DNA]</scope>
    <source>
        <strain evidence="1 2">DP7</strain>
    </source>
</reference>
<accession>G9XI65</accession>
<gene>
    <name evidence="1" type="ORF">HMPREF0322_00641</name>
</gene>
<protein>
    <submittedName>
        <fullName evidence="1">Uncharacterized protein</fullName>
    </submittedName>
</protein>
<dbReference type="Proteomes" id="UP000004416">
    <property type="component" value="Unassembled WGS sequence"/>
</dbReference>